<evidence type="ECO:0000313" key="2">
    <source>
        <dbReference type="Proteomes" id="UP001295684"/>
    </source>
</evidence>
<proteinExistence type="predicted"/>
<sequence>MSSKGPSIRSNKALVLDFDNPNIQKCFLKKSFVTTASECADRNFCEEFANQVVDNGIVLYIYVNTTSYQKDMIRELFDYIFKDKKSSYKLISFKPLFFLSLGLLLDRKYSVIIYSGEKHFIPREIYQELEITRDSLPCISVKNAALLKNFNIDTYQDNFHASDLTLCKVCLPIFNKFEAASTLSPEINMTNSFASTSASSISTKCSTVGLSLSGRGHNKGEEIKTSTSISESSSSTLKKFDKKYKEIFNDLLPKLVNKKQEKSKEFTKLMADLDNTVKQHLQKYKKMDTQEKEDFFVYTFFTLCQKEWLRGELPTLLIDMFNNSPISYMELIHINEVDLVIDASKIVSTSKRSKLKKLGNYEKKNADSLSKIMTSVLETMLKDQEAQKPTTPFSMTKLKGKVTNWLQTYSKMNKADKSARIISYYKPMPTIIIQALKNEEIIIETEGGLQIDSSNLEYIYARTEKVPGNAYFVPYFQSIK</sequence>
<dbReference type="Proteomes" id="UP001295684">
    <property type="component" value="Unassembled WGS sequence"/>
</dbReference>
<dbReference type="AlphaFoldDB" id="A0AAD1YBS8"/>
<name>A0AAD1YBS8_EUPCR</name>
<keyword evidence="2" id="KW-1185">Reference proteome</keyword>
<gene>
    <name evidence="1" type="ORF">ECRASSUSDP1_LOCUS29520</name>
</gene>
<reference evidence="1" key="1">
    <citation type="submission" date="2023-07" db="EMBL/GenBank/DDBJ databases">
        <authorList>
            <consortium name="AG Swart"/>
            <person name="Singh M."/>
            <person name="Singh A."/>
            <person name="Seah K."/>
            <person name="Emmerich C."/>
        </authorList>
    </citation>
    <scope>NUCLEOTIDE SEQUENCE</scope>
    <source>
        <strain evidence="1">DP1</strain>
    </source>
</reference>
<organism evidence="1 2">
    <name type="scientific">Euplotes crassus</name>
    <dbReference type="NCBI Taxonomy" id="5936"/>
    <lineage>
        <taxon>Eukaryota</taxon>
        <taxon>Sar</taxon>
        <taxon>Alveolata</taxon>
        <taxon>Ciliophora</taxon>
        <taxon>Intramacronucleata</taxon>
        <taxon>Spirotrichea</taxon>
        <taxon>Hypotrichia</taxon>
        <taxon>Euplotida</taxon>
        <taxon>Euplotidae</taxon>
        <taxon>Moneuplotes</taxon>
    </lineage>
</organism>
<evidence type="ECO:0000313" key="1">
    <source>
        <dbReference type="EMBL" id="CAI2387886.1"/>
    </source>
</evidence>
<protein>
    <submittedName>
        <fullName evidence="1">Uncharacterized protein</fullName>
    </submittedName>
</protein>
<dbReference type="EMBL" id="CAMPGE010030366">
    <property type="protein sequence ID" value="CAI2387886.1"/>
    <property type="molecule type" value="Genomic_DNA"/>
</dbReference>
<accession>A0AAD1YBS8</accession>
<comment type="caution">
    <text evidence="1">The sequence shown here is derived from an EMBL/GenBank/DDBJ whole genome shotgun (WGS) entry which is preliminary data.</text>
</comment>